<dbReference type="GO" id="GO:0005524">
    <property type="term" value="F:ATP binding"/>
    <property type="evidence" value="ECO:0007669"/>
    <property type="project" value="InterPro"/>
</dbReference>
<dbReference type="Pfam" id="PF13529">
    <property type="entry name" value="Peptidase_C39_2"/>
    <property type="match status" value="1"/>
</dbReference>
<accession>A0A0G0YGU8</accession>
<dbReference type="InterPro" id="IPR039564">
    <property type="entry name" value="Peptidase_C39-like"/>
</dbReference>
<name>A0A0G0YGU8_UNCKA</name>
<evidence type="ECO:0000313" key="3">
    <source>
        <dbReference type="EMBL" id="KKS35829.1"/>
    </source>
</evidence>
<dbReference type="Gene3D" id="3.90.70.10">
    <property type="entry name" value="Cysteine proteinases"/>
    <property type="match status" value="1"/>
</dbReference>
<evidence type="ECO:0000259" key="2">
    <source>
        <dbReference type="PROSITE" id="PS50990"/>
    </source>
</evidence>
<proteinExistence type="predicted"/>
<dbReference type="AlphaFoldDB" id="A0A0G0YGU8"/>
<dbReference type="InterPro" id="IPR011990">
    <property type="entry name" value="TPR-like_helical_dom_sf"/>
</dbReference>
<organism evidence="3 4">
    <name type="scientific">candidate division WWE3 bacterium GW2011_GWF1_42_14</name>
    <dbReference type="NCBI Taxonomy" id="1619138"/>
    <lineage>
        <taxon>Bacteria</taxon>
        <taxon>Katanobacteria</taxon>
    </lineage>
</organism>
<feature type="repeat" description="TPR" evidence="1">
    <location>
        <begin position="330"/>
        <end position="363"/>
    </location>
</feature>
<gene>
    <name evidence="3" type="ORF">UV00_C0030G0005</name>
</gene>
<feature type="domain" description="Peptidase C39" evidence="2">
    <location>
        <begin position="77"/>
        <end position="216"/>
    </location>
</feature>
<reference evidence="3 4" key="1">
    <citation type="journal article" date="2015" name="Nature">
        <title>rRNA introns, odd ribosomes, and small enigmatic genomes across a large radiation of phyla.</title>
        <authorList>
            <person name="Brown C.T."/>
            <person name="Hug L.A."/>
            <person name="Thomas B.C."/>
            <person name="Sharon I."/>
            <person name="Castelle C.J."/>
            <person name="Singh A."/>
            <person name="Wilkins M.J."/>
            <person name="Williams K.H."/>
            <person name="Banfield J.F."/>
        </authorList>
    </citation>
    <scope>NUCLEOTIDE SEQUENCE [LARGE SCALE GENOMIC DNA]</scope>
</reference>
<keyword evidence="1" id="KW-0802">TPR repeat</keyword>
<dbReference type="InterPro" id="IPR019734">
    <property type="entry name" value="TPR_rpt"/>
</dbReference>
<dbReference type="PROSITE" id="PS50005">
    <property type="entry name" value="TPR"/>
    <property type="match status" value="1"/>
</dbReference>
<dbReference type="SMART" id="SM00028">
    <property type="entry name" value="TPR"/>
    <property type="match status" value="2"/>
</dbReference>
<dbReference type="GO" id="GO:0006508">
    <property type="term" value="P:proteolysis"/>
    <property type="evidence" value="ECO:0007669"/>
    <property type="project" value="InterPro"/>
</dbReference>
<dbReference type="SUPFAM" id="SSF48452">
    <property type="entry name" value="TPR-like"/>
    <property type="match status" value="1"/>
</dbReference>
<dbReference type="GO" id="GO:0016020">
    <property type="term" value="C:membrane"/>
    <property type="evidence" value="ECO:0007669"/>
    <property type="project" value="InterPro"/>
</dbReference>
<dbReference type="Gene3D" id="1.25.40.10">
    <property type="entry name" value="Tetratricopeptide repeat domain"/>
    <property type="match status" value="1"/>
</dbReference>
<dbReference type="SUPFAM" id="SSF54001">
    <property type="entry name" value="Cysteine proteinases"/>
    <property type="match status" value="1"/>
</dbReference>
<sequence length="374" mass="42929">MRNVPASAKILILPVLALALLAGAYFFLKEPVESEPVSQQGQVVAPEISPFDDEMELPETPTLPAAKTLVSNYHVFQTFNNCGPASLSMALSFYGIKASQKELGDQLRPYQNPQGDNDDKAVTLQEVGEKAEEYGLLYYLRPMGTPELIKQFIYNDIPVIALTWLKDDEYIAHFRIVKGYDDGKGVFIQDDSYQGKNLEYLYRDFNRLWSAFNYQYIVLVRPEKKEIAEKILGENLNEKVAWENAKKESERKLEASPDSIYDRFNLSVANYYIENYEGAVEAYELVSAQLPFRMLWYQIEPILAYEKLGNDEKVLEMTGEVLSNHNRAFSELYQIRGRIFMKQGDLDAAREEFVKALYYNENYVLADDELAILN</sequence>
<evidence type="ECO:0000256" key="1">
    <source>
        <dbReference type="PROSITE-ProRule" id="PRU00339"/>
    </source>
</evidence>
<comment type="caution">
    <text evidence="3">The sequence shown here is derived from an EMBL/GenBank/DDBJ whole genome shotgun (WGS) entry which is preliminary data.</text>
</comment>
<protein>
    <submittedName>
        <fullName evidence="3">Tetratricopeptide TPR_1 repeat-containing protein</fullName>
    </submittedName>
</protein>
<evidence type="ECO:0000313" key="4">
    <source>
        <dbReference type="Proteomes" id="UP000033847"/>
    </source>
</evidence>
<dbReference type="InterPro" id="IPR038765">
    <property type="entry name" value="Papain-like_cys_pep_sf"/>
</dbReference>
<dbReference type="GO" id="GO:0008233">
    <property type="term" value="F:peptidase activity"/>
    <property type="evidence" value="ECO:0007669"/>
    <property type="project" value="InterPro"/>
</dbReference>
<dbReference type="Proteomes" id="UP000033847">
    <property type="component" value="Unassembled WGS sequence"/>
</dbReference>
<dbReference type="EMBL" id="LCCU01000030">
    <property type="protein sequence ID" value="KKS35829.1"/>
    <property type="molecule type" value="Genomic_DNA"/>
</dbReference>
<dbReference type="InterPro" id="IPR005074">
    <property type="entry name" value="Peptidase_C39"/>
</dbReference>
<dbReference type="PROSITE" id="PS50990">
    <property type="entry name" value="PEPTIDASE_C39"/>
    <property type="match status" value="1"/>
</dbReference>